<dbReference type="CDD" id="cd01335">
    <property type="entry name" value="Radical_SAM"/>
    <property type="match status" value="1"/>
</dbReference>
<feature type="binding site" evidence="16">
    <location>
        <position position="337"/>
    </location>
    <ligand>
        <name>S-adenosyl-L-methionine</name>
        <dbReference type="ChEBI" id="CHEBI:59789"/>
        <label>1</label>
    </ligand>
</feature>
<evidence type="ECO:0000256" key="14">
    <source>
        <dbReference type="ARBA" id="ARBA00048321"/>
    </source>
</evidence>
<dbReference type="GO" id="GO:0006782">
    <property type="term" value="P:protoporphyrinogen IX biosynthetic process"/>
    <property type="evidence" value="ECO:0007669"/>
    <property type="project" value="UniProtKB-UniPathway"/>
</dbReference>
<evidence type="ECO:0000313" key="20">
    <source>
        <dbReference type="Proteomes" id="UP000244571"/>
    </source>
</evidence>
<dbReference type="GO" id="GO:0046872">
    <property type="term" value="F:metal ion binding"/>
    <property type="evidence" value="ECO:0007669"/>
    <property type="project" value="UniProtKB-KW"/>
</dbReference>
<organism evidence="19 20">
    <name type="scientific">Orrella marina</name>
    <dbReference type="NCBI Taxonomy" id="2163011"/>
    <lineage>
        <taxon>Bacteria</taxon>
        <taxon>Pseudomonadati</taxon>
        <taxon>Pseudomonadota</taxon>
        <taxon>Betaproteobacteria</taxon>
        <taxon>Burkholderiales</taxon>
        <taxon>Alcaligenaceae</taxon>
        <taxon>Orrella</taxon>
    </lineage>
</organism>
<dbReference type="InterPro" id="IPR006638">
    <property type="entry name" value="Elp3/MiaA/NifB-like_rSAM"/>
</dbReference>
<evidence type="ECO:0000256" key="17">
    <source>
        <dbReference type="PIRSR" id="PIRSR000167-2"/>
    </source>
</evidence>
<dbReference type="UniPathway" id="UPA00251">
    <property type="reaction ID" value="UER00323"/>
</dbReference>
<dbReference type="RefSeq" id="WP_108621512.1">
    <property type="nucleotide sequence ID" value="NZ_CP028901.1"/>
</dbReference>
<feature type="binding site" evidence="17">
    <location>
        <position position="73"/>
    </location>
    <ligand>
        <name>[4Fe-4S] cluster</name>
        <dbReference type="ChEBI" id="CHEBI:49883"/>
        <note>4Fe-4S-S-AdoMet</note>
    </ligand>
</feature>
<feature type="binding site" evidence="16">
    <location>
        <begin position="75"/>
        <end position="77"/>
    </location>
    <ligand>
        <name>S-adenosyl-L-methionine</name>
        <dbReference type="ChEBI" id="CHEBI:59789"/>
        <label>2</label>
    </ligand>
</feature>
<feature type="binding site" evidence="17">
    <location>
        <position position="76"/>
    </location>
    <ligand>
        <name>[4Fe-4S] cluster</name>
        <dbReference type="ChEBI" id="CHEBI:49883"/>
        <note>4Fe-4S-S-AdoMet</note>
    </ligand>
</feature>
<feature type="binding site" evidence="16">
    <location>
        <position position="120"/>
    </location>
    <ligand>
        <name>S-adenosyl-L-methionine</name>
        <dbReference type="ChEBI" id="CHEBI:59789"/>
        <label>1</label>
    </ligand>
</feature>
<comment type="pathway">
    <text evidence="2 15">Porphyrin-containing compound metabolism; protoporphyrin-IX biosynthesis; protoporphyrinogen-IX from coproporphyrinogen-III (AdoMet route): step 1/1.</text>
</comment>
<keyword evidence="11 15" id="KW-0411">Iron-sulfur</keyword>
<dbReference type="InterPro" id="IPR007197">
    <property type="entry name" value="rSAM"/>
</dbReference>
<dbReference type="SUPFAM" id="SSF102114">
    <property type="entry name" value="Radical SAM enzymes"/>
    <property type="match status" value="1"/>
</dbReference>
<dbReference type="PANTHER" id="PTHR13932:SF6">
    <property type="entry name" value="OXYGEN-INDEPENDENT COPROPORPHYRINOGEN III OXIDASE"/>
    <property type="match status" value="1"/>
</dbReference>
<comment type="subunit">
    <text evidence="4">Monomer.</text>
</comment>
<keyword evidence="10 15" id="KW-0408">Iron</keyword>
<keyword evidence="5 15" id="KW-0004">4Fe-4S</keyword>
<evidence type="ECO:0000256" key="16">
    <source>
        <dbReference type="PIRSR" id="PIRSR000167-1"/>
    </source>
</evidence>
<feature type="binding site" evidence="16">
    <location>
        <position position="63"/>
    </location>
    <ligand>
        <name>S-adenosyl-L-methionine</name>
        <dbReference type="ChEBI" id="CHEBI:59789"/>
        <label>1</label>
    </ligand>
</feature>
<evidence type="ECO:0000259" key="18">
    <source>
        <dbReference type="PROSITE" id="PS51918"/>
    </source>
</evidence>
<keyword evidence="20" id="KW-1185">Reference proteome</keyword>
<evidence type="ECO:0000256" key="13">
    <source>
        <dbReference type="ARBA" id="ARBA00024295"/>
    </source>
</evidence>
<name>A0A2R4XJX7_9BURK</name>
<evidence type="ECO:0000256" key="9">
    <source>
        <dbReference type="ARBA" id="ARBA00023002"/>
    </source>
</evidence>
<comment type="catalytic activity">
    <reaction evidence="14 15">
        <text>coproporphyrinogen III + 2 S-adenosyl-L-methionine = protoporphyrinogen IX + 2 5'-deoxyadenosine + 2 L-methionine + 2 CO2</text>
        <dbReference type="Rhea" id="RHEA:15425"/>
        <dbReference type="ChEBI" id="CHEBI:16526"/>
        <dbReference type="ChEBI" id="CHEBI:17319"/>
        <dbReference type="ChEBI" id="CHEBI:57307"/>
        <dbReference type="ChEBI" id="CHEBI:57309"/>
        <dbReference type="ChEBI" id="CHEBI:57844"/>
        <dbReference type="ChEBI" id="CHEBI:59789"/>
        <dbReference type="EC" id="1.3.98.3"/>
    </reaction>
</comment>
<dbReference type="PIRSF" id="PIRSF000167">
    <property type="entry name" value="HemN"/>
    <property type="match status" value="1"/>
</dbReference>
<dbReference type="SFLD" id="SFLDG01082">
    <property type="entry name" value="B12-binding_domain_containing"/>
    <property type="match status" value="1"/>
</dbReference>
<dbReference type="GO" id="GO:0005737">
    <property type="term" value="C:cytoplasm"/>
    <property type="evidence" value="ECO:0007669"/>
    <property type="project" value="UniProtKB-SubCell"/>
</dbReference>
<comment type="function">
    <text evidence="13">Involved in the heme biosynthesis. Catalyzes the anaerobic oxidative decarboxylation of propionate groups of rings A and B of coproporphyrinogen III to yield the vinyl groups in protoporphyrinogen IX.</text>
</comment>
<dbReference type="GO" id="GO:0004109">
    <property type="term" value="F:coproporphyrinogen oxidase activity"/>
    <property type="evidence" value="ECO:0007669"/>
    <property type="project" value="InterPro"/>
</dbReference>
<proteinExistence type="inferred from homology"/>
<dbReference type="InterPro" id="IPR034505">
    <property type="entry name" value="Coproporphyrinogen-III_oxidase"/>
</dbReference>
<comment type="subcellular location">
    <subcellularLocation>
        <location evidence="1 15">Cytoplasm</location>
    </subcellularLocation>
</comment>
<dbReference type="InterPro" id="IPR004558">
    <property type="entry name" value="Coprogen_oxidase_HemN"/>
</dbReference>
<keyword evidence="8 15" id="KW-0479">Metal-binding</keyword>
<evidence type="ECO:0000256" key="12">
    <source>
        <dbReference type="ARBA" id="ARBA00023244"/>
    </source>
</evidence>
<dbReference type="FunFam" id="3.80.30.20:FF:000012">
    <property type="entry name" value="Coproporphyrinogen-III oxidase"/>
    <property type="match status" value="1"/>
</dbReference>
<dbReference type="InterPro" id="IPR010723">
    <property type="entry name" value="HemN_C"/>
</dbReference>
<dbReference type="OrthoDB" id="9808022at2"/>
<feature type="binding site" evidence="16">
    <location>
        <position position="180"/>
    </location>
    <ligand>
        <name>S-adenosyl-L-methionine</name>
        <dbReference type="ChEBI" id="CHEBI:59789"/>
        <label>2</label>
    </ligand>
</feature>
<dbReference type="GO" id="GO:0051989">
    <property type="term" value="F:coproporphyrinogen dehydrogenase activity"/>
    <property type="evidence" value="ECO:0007669"/>
    <property type="project" value="UniProtKB-EC"/>
</dbReference>
<keyword evidence="9 15" id="KW-0560">Oxidoreductase</keyword>
<evidence type="ECO:0000256" key="1">
    <source>
        <dbReference type="ARBA" id="ARBA00004496"/>
    </source>
</evidence>
<evidence type="ECO:0000256" key="11">
    <source>
        <dbReference type="ARBA" id="ARBA00023014"/>
    </source>
</evidence>
<keyword evidence="7 15" id="KW-0949">S-adenosyl-L-methionine</keyword>
<dbReference type="EMBL" id="CP028901">
    <property type="protein sequence ID" value="AWB34096.1"/>
    <property type="molecule type" value="Genomic_DNA"/>
</dbReference>
<evidence type="ECO:0000256" key="15">
    <source>
        <dbReference type="PIRNR" id="PIRNR000167"/>
    </source>
</evidence>
<evidence type="ECO:0000256" key="2">
    <source>
        <dbReference type="ARBA" id="ARBA00004785"/>
    </source>
</evidence>
<evidence type="ECO:0000256" key="8">
    <source>
        <dbReference type="ARBA" id="ARBA00022723"/>
    </source>
</evidence>
<dbReference type="Proteomes" id="UP000244571">
    <property type="component" value="Chromosome"/>
</dbReference>
<dbReference type="AlphaFoldDB" id="A0A2R4XJX7"/>
<keyword evidence="6 15" id="KW-0963">Cytoplasm</keyword>
<evidence type="ECO:0000313" key="19">
    <source>
        <dbReference type="EMBL" id="AWB34096.1"/>
    </source>
</evidence>
<dbReference type="Gene3D" id="3.80.30.20">
    <property type="entry name" value="tm_1862 like domain"/>
    <property type="match status" value="1"/>
</dbReference>
<evidence type="ECO:0000256" key="5">
    <source>
        <dbReference type="ARBA" id="ARBA00022485"/>
    </source>
</evidence>
<dbReference type="SFLD" id="SFLDS00029">
    <property type="entry name" value="Radical_SAM"/>
    <property type="match status" value="1"/>
</dbReference>
<dbReference type="Gene3D" id="1.10.10.920">
    <property type="match status" value="1"/>
</dbReference>
<dbReference type="Pfam" id="PF06969">
    <property type="entry name" value="HemN_C"/>
    <property type="match status" value="1"/>
</dbReference>
<sequence length="465" mass="52584">MHTTHITPLEFDSELVSRHDGHGPRYTSYPTADRFAPHPVTDAYVAAIKARNAGASASPLSLYVHIPFCDTVCYYCACNKIATRHKSRADDYLDDLEREIAMIRRLFADKPVVSQLHFGGGTPTFLTNDQMCRLLDMLHDAFDFASDAECSIEIDPRRLQEGALALLREYGFNRMSIGVQDVDERVQKAINRIQPTEVTHGVLEQARELGFRSINMDLIYGLPYQDTVTMARTLETVVNWRPDRIALYSYAHLPERFMPQRRIDTQKMPGPKEKLAMLKLAVTTLLDAGYVYIGMDHFALPDDELAQALDQGTLQRNFQGYSTRADCDLIALGVSAISRVGHVYAQNARTVEEYAQSLDRGELPLIRGLVMNRDDEVRRDAIHSLLCQSELDLQAMSHRWEIDAGAYFATEIESLADLERDGLVTVSDELIQVTPKGRFLARVVAMRFDKYLRAGTPMVRYSKVI</sequence>
<feature type="binding site" evidence="16">
    <location>
        <position position="153"/>
    </location>
    <ligand>
        <name>S-adenosyl-L-methionine</name>
        <dbReference type="ChEBI" id="CHEBI:59789"/>
        <label>1</label>
    </ligand>
</feature>
<comment type="cofactor">
    <cofactor evidence="15 17">
        <name>[4Fe-4S] cluster</name>
        <dbReference type="ChEBI" id="CHEBI:49883"/>
    </cofactor>
    <text evidence="15 17">Binds 1 [4Fe-4S] cluster. The cluster is coordinated with 3 cysteines and an exchangeable S-adenosyl-L-methionine.</text>
</comment>
<dbReference type="PANTHER" id="PTHR13932">
    <property type="entry name" value="COPROPORPHYRINIGEN III OXIDASE"/>
    <property type="match status" value="1"/>
</dbReference>
<accession>A0A2R4XJX7</accession>
<evidence type="ECO:0000256" key="6">
    <source>
        <dbReference type="ARBA" id="ARBA00022490"/>
    </source>
</evidence>
<reference evidence="19 20" key="1">
    <citation type="submission" date="2018-04" db="EMBL/GenBank/DDBJ databases">
        <title>Bordetella sp. HZ20 isolated from seawater.</title>
        <authorList>
            <person name="Sun C."/>
        </authorList>
    </citation>
    <scope>NUCLEOTIDE SEQUENCE [LARGE SCALE GENOMIC DNA]</scope>
    <source>
        <strain evidence="19 20">HZ20</strain>
    </source>
</reference>
<dbReference type="PROSITE" id="PS51918">
    <property type="entry name" value="RADICAL_SAM"/>
    <property type="match status" value="1"/>
</dbReference>
<dbReference type="Pfam" id="PF04055">
    <property type="entry name" value="Radical_SAM"/>
    <property type="match status" value="1"/>
</dbReference>
<dbReference type="GO" id="GO:0051539">
    <property type="term" value="F:4 iron, 4 sulfur cluster binding"/>
    <property type="evidence" value="ECO:0007669"/>
    <property type="project" value="UniProtKB-KW"/>
</dbReference>
<comment type="similarity">
    <text evidence="3 15">Belongs to the anaerobic coproporphyrinogen-III oxidase family.</text>
</comment>
<keyword evidence="12 15" id="KW-0627">Porphyrin biosynthesis</keyword>
<evidence type="ECO:0000256" key="4">
    <source>
        <dbReference type="ARBA" id="ARBA00011245"/>
    </source>
</evidence>
<dbReference type="InterPro" id="IPR058240">
    <property type="entry name" value="rSAM_sf"/>
</dbReference>
<dbReference type="SFLD" id="SFLDG01065">
    <property type="entry name" value="anaerobic_coproporphyrinogen-I"/>
    <property type="match status" value="1"/>
</dbReference>
<feature type="binding site" evidence="17">
    <location>
        <position position="69"/>
    </location>
    <ligand>
        <name>[4Fe-4S] cluster</name>
        <dbReference type="ChEBI" id="CHEBI:49883"/>
        <note>4Fe-4S-S-AdoMet</note>
    </ligand>
</feature>
<dbReference type="SMART" id="SM00729">
    <property type="entry name" value="Elp3"/>
    <property type="match status" value="1"/>
</dbReference>
<feature type="binding site" evidence="16">
    <location>
        <position position="217"/>
    </location>
    <ligand>
        <name>S-adenosyl-L-methionine</name>
        <dbReference type="ChEBI" id="CHEBI:59789"/>
        <label>2</label>
    </ligand>
</feature>
<feature type="domain" description="Radical SAM core" evidence="18">
    <location>
        <begin position="54"/>
        <end position="296"/>
    </location>
</feature>
<dbReference type="EC" id="1.3.98.3" evidence="15"/>
<feature type="binding site" evidence="16">
    <location>
        <begin position="121"/>
        <end position="122"/>
    </location>
    <ligand>
        <name>S-adenosyl-L-methionine</name>
        <dbReference type="ChEBI" id="CHEBI:59789"/>
        <label>2</label>
    </ligand>
</feature>
<feature type="binding site" evidence="16">
    <location>
        <position position="192"/>
    </location>
    <ligand>
        <name>S-adenosyl-L-methionine</name>
        <dbReference type="ChEBI" id="CHEBI:59789"/>
        <label>2</label>
    </ligand>
</feature>
<evidence type="ECO:0000256" key="7">
    <source>
        <dbReference type="ARBA" id="ARBA00022691"/>
    </source>
</evidence>
<evidence type="ECO:0000256" key="10">
    <source>
        <dbReference type="ARBA" id="ARBA00023004"/>
    </source>
</evidence>
<dbReference type="FunFam" id="1.10.10.920:FF:000001">
    <property type="entry name" value="Coproporphyrinogen-III oxidase"/>
    <property type="match status" value="1"/>
</dbReference>
<dbReference type="NCBIfam" id="TIGR00538">
    <property type="entry name" value="hemN"/>
    <property type="match status" value="1"/>
</dbReference>
<dbReference type="InterPro" id="IPR023404">
    <property type="entry name" value="rSAM_horseshoe"/>
</dbReference>
<dbReference type="KEGG" id="boz:DBV39_10655"/>
<feature type="binding site" evidence="16">
    <location>
        <position position="251"/>
    </location>
    <ligand>
        <name>S-adenosyl-L-methionine</name>
        <dbReference type="ChEBI" id="CHEBI:59789"/>
        <label>2</label>
    </ligand>
</feature>
<evidence type="ECO:0000256" key="3">
    <source>
        <dbReference type="ARBA" id="ARBA00005493"/>
    </source>
</evidence>
<protein>
    <recommendedName>
        <fullName evidence="15">Coproporphyrinogen-III oxidase</fullName>
        <ecNumber evidence="15">1.3.98.3</ecNumber>
    </recommendedName>
</protein>
<gene>
    <name evidence="19" type="primary">hemN</name>
    <name evidence="19" type="ORF">DBV39_10655</name>
</gene>